<dbReference type="Pfam" id="PF13567">
    <property type="entry name" value="DUF4131"/>
    <property type="match status" value="1"/>
</dbReference>
<evidence type="ECO:0000313" key="9">
    <source>
        <dbReference type="EMBL" id="KAF1020770.1"/>
    </source>
</evidence>
<dbReference type="Pfam" id="PF00753">
    <property type="entry name" value="Lactamase_B"/>
    <property type="match status" value="1"/>
</dbReference>
<dbReference type="GO" id="GO:0030420">
    <property type="term" value="P:establishment of competence for transformation"/>
    <property type="evidence" value="ECO:0007669"/>
    <property type="project" value="InterPro"/>
</dbReference>
<dbReference type="InterPro" id="IPR036866">
    <property type="entry name" value="RibonucZ/Hydroxyglut_hydro"/>
</dbReference>
<keyword evidence="3 7" id="KW-0812">Transmembrane</keyword>
<gene>
    <name evidence="9" type="primary">comEC</name>
    <name evidence="9" type="ORF">GAK30_02265</name>
</gene>
<keyword evidence="4 7" id="KW-1133">Transmembrane helix</keyword>
<evidence type="ECO:0000256" key="6">
    <source>
        <dbReference type="SAM" id="MobiDB-lite"/>
    </source>
</evidence>
<dbReference type="Proteomes" id="UP000461670">
    <property type="component" value="Unassembled WGS sequence"/>
</dbReference>
<dbReference type="InterPro" id="IPR052159">
    <property type="entry name" value="Competence_DNA_uptake"/>
</dbReference>
<comment type="caution">
    <text evidence="9">The sequence shown here is derived from an EMBL/GenBank/DDBJ whole genome shotgun (WGS) entry which is preliminary data.</text>
</comment>
<reference evidence="10" key="1">
    <citation type="journal article" date="2020" name="MBio">
        <title>Horizontal gene transfer to a defensive symbiont with a reduced genome amongst a multipartite beetle microbiome.</title>
        <authorList>
            <person name="Waterworth S.C."/>
            <person name="Florez L.V."/>
            <person name="Rees E.R."/>
            <person name="Hertweck C."/>
            <person name="Kaltenpoth M."/>
            <person name="Kwan J.C."/>
        </authorList>
    </citation>
    <scope>NUCLEOTIDE SEQUENCE [LARGE SCALE GENOMIC DNA]</scope>
</reference>
<feature type="transmembrane region" description="Helical" evidence="7">
    <location>
        <begin position="392"/>
        <end position="412"/>
    </location>
</feature>
<protein>
    <submittedName>
        <fullName evidence="9">ComE operon protein 3</fullName>
    </submittedName>
</protein>
<feature type="compositionally biased region" description="Basic residues" evidence="6">
    <location>
        <begin position="779"/>
        <end position="792"/>
    </location>
</feature>
<dbReference type="PANTHER" id="PTHR30619">
    <property type="entry name" value="DNA INTERNALIZATION/COMPETENCE PROTEIN COMEC/REC2"/>
    <property type="match status" value="1"/>
</dbReference>
<dbReference type="EMBL" id="WNDQ01000030">
    <property type="protein sequence ID" value="KAF1020770.1"/>
    <property type="molecule type" value="Genomic_DNA"/>
</dbReference>
<keyword evidence="2" id="KW-1003">Cell membrane</keyword>
<proteinExistence type="predicted"/>
<dbReference type="NCBIfam" id="TIGR00360">
    <property type="entry name" value="ComEC_N-term"/>
    <property type="match status" value="1"/>
</dbReference>
<dbReference type="Pfam" id="PF03772">
    <property type="entry name" value="Competence"/>
    <property type="match status" value="1"/>
</dbReference>
<evidence type="ECO:0000313" key="10">
    <source>
        <dbReference type="Proteomes" id="UP000461670"/>
    </source>
</evidence>
<evidence type="ECO:0000259" key="8">
    <source>
        <dbReference type="SMART" id="SM00849"/>
    </source>
</evidence>
<accession>A0A7V8FN99</accession>
<feature type="transmembrane region" description="Helical" evidence="7">
    <location>
        <begin position="29"/>
        <end position="49"/>
    </location>
</feature>
<dbReference type="InterPro" id="IPR035681">
    <property type="entry name" value="ComA-like_MBL"/>
</dbReference>
<evidence type="ECO:0000256" key="5">
    <source>
        <dbReference type="ARBA" id="ARBA00023136"/>
    </source>
</evidence>
<dbReference type="GO" id="GO:0005886">
    <property type="term" value="C:plasma membrane"/>
    <property type="evidence" value="ECO:0007669"/>
    <property type="project" value="UniProtKB-SubCell"/>
</dbReference>
<evidence type="ECO:0000256" key="1">
    <source>
        <dbReference type="ARBA" id="ARBA00004651"/>
    </source>
</evidence>
<keyword evidence="5 7" id="KW-0472">Membrane</keyword>
<comment type="subcellular location">
    <subcellularLocation>
        <location evidence="1">Cell membrane</location>
        <topology evidence="1">Multi-pass membrane protein</topology>
    </subcellularLocation>
</comment>
<dbReference type="InterPro" id="IPR004797">
    <property type="entry name" value="Competence_ComEC/Rec2"/>
</dbReference>
<evidence type="ECO:0000256" key="3">
    <source>
        <dbReference type="ARBA" id="ARBA00022692"/>
    </source>
</evidence>
<evidence type="ECO:0000256" key="7">
    <source>
        <dbReference type="SAM" id="Phobius"/>
    </source>
</evidence>
<dbReference type="CDD" id="cd07731">
    <property type="entry name" value="ComA-like_MBL-fold"/>
    <property type="match status" value="1"/>
</dbReference>
<dbReference type="SMART" id="SM00849">
    <property type="entry name" value="Lactamase_B"/>
    <property type="match status" value="1"/>
</dbReference>
<dbReference type="AlphaFoldDB" id="A0A7V8FN99"/>
<dbReference type="InterPro" id="IPR025405">
    <property type="entry name" value="DUF4131"/>
</dbReference>
<dbReference type="SUPFAM" id="SSF56281">
    <property type="entry name" value="Metallo-hydrolase/oxidoreductase"/>
    <property type="match status" value="1"/>
</dbReference>
<dbReference type="InterPro" id="IPR004477">
    <property type="entry name" value="ComEC_N"/>
</dbReference>
<name>A0A7V8FN99_9BURK</name>
<dbReference type="InterPro" id="IPR001279">
    <property type="entry name" value="Metallo-B-lactamas"/>
</dbReference>
<feature type="transmembrane region" description="Helical" evidence="7">
    <location>
        <begin position="418"/>
        <end position="439"/>
    </location>
</feature>
<evidence type="ECO:0000256" key="4">
    <source>
        <dbReference type="ARBA" id="ARBA00022989"/>
    </source>
</evidence>
<feature type="region of interest" description="Disordered" evidence="6">
    <location>
        <begin position="779"/>
        <end position="809"/>
    </location>
</feature>
<feature type="domain" description="Metallo-beta-lactamase" evidence="8">
    <location>
        <begin position="528"/>
        <end position="727"/>
    </location>
</feature>
<dbReference type="NCBIfam" id="TIGR00361">
    <property type="entry name" value="ComEC_Rec2"/>
    <property type="match status" value="1"/>
</dbReference>
<dbReference type="Gene3D" id="3.60.15.10">
    <property type="entry name" value="Ribonuclease Z/Hydroxyacylglutathione hydrolase-like"/>
    <property type="match status" value="1"/>
</dbReference>
<organism evidence="9 10">
    <name type="scientific">Paracidovorax wautersii</name>
    <dbReference type="NCBI Taxonomy" id="1177982"/>
    <lineage>
        <taxon>Bacteria</taxon>
        <taxon>Pseudomonadati</taxon>
        <taxon>Pseudomonadota</taxon>
        <taxon>Betaproteobacteria</taxon>
        <taxon>Burkholderiales</taxon>
        <taxon>Comamonadaceae</taxon>
        <taxon>Paracidovorax</taxon>
    </lineage>
</organism>
<sequence length="853" mass="92624">MGGALWAALLGWVAGAALQLQQAALWPAWAYGLVLAAALPAAAWAARAARGVAVVSRPWACALLGAAALAAGLAQTGWRAVAYERQAWPAALEDADLWVTGVVDSLPQARGGIDADRRFTLRVEQYARIQKDKARRGEPGDGVAHEPLALPLPELIQLTWYAQPPGVWRPATAAAAAPEPAQARGPWPRAGERWSLPVRLRAPHGNVNPHGFDYELWLWGRGVQAVGHVRIASGLPAPRRLAATWQAPVEQWREQVRDRIEAQVAGQGQSARAAGMLAAAYAVFSGWGVPAQRTIWMLGMVALLRMAGVQWPRPAVWLAAMALIVAVDPWALAQAGFWLSFVAVGVLFASGPQRSGDVHLAAADALGRPGAGWRQSARWLLLHTRAMLREQWLMTVSLLPLTLLLFQQFSVIGVVVNLLAIPLVTFVVLPLAMLGVAWAPLWSLDAWLVDGCLRGLAWFAGLPGATWLAAARPPALALLAAVAAVVLSLRWPWRWKLVVLPWLLPFALWQWPAPSWGEFRIVALDVGQGQAVVVQTARHVLLYDVGPLYARRGALQVDAGQRVLVPYLQARGLAPDRLVFSHTDADHVGGALAVLARHPATPWLGSVPSGHALQAIPHGQPCVAGERWAWDGVSFRVLHPPRSDDAAMARSPNAQSCVLLVGNGRESVLLPGDIGVLQERALLAHWPHDEPVQLSGIFMPHHGSRSSSSQALLQATQPRWAVAQAGHRNRYNHPHQDVVARYERVGAEVFQSPRCGAWTWASHAPGRFDCARIDSARYWQRKPRRRRDRPGRRQGGVTGKNTQPPSPAAGLDIAICRIPDDCISENRYPLFMARAVMRGLIESLQSPPEVQAC</sequence>
<dbReference type="PANTHER" id="PTHR30619:SF1">
    <property type="entry name" value="RECOMBINATION PROTEIN 2"/>
    <property type="match status" value="1"/>
</dbReference>
<evidence type="ECO:0000256" key="2">
    <source>
        <dbReference type="ARBA" id="ARBA00022475"/>
    </source>
</evidence>
<feature type="transmembrane region" description="Helical" evidence="7">
    <location>
        <begin position="475"/>
        <end position="493"/>
    </location>
</feature>